<evidence type="ECO:0000313" key="13">
    <source>
        <dbReference type="Proteomes" id="UP000017700"/>
    </source>
</evidence>
<proteinExistence type="inferred from homology"/>
<dbReference type="EMBL" id="CP025085">
    <property type="protein sequence ID" value="AUG99952.1"/>
    <property type="molecule type" value="Genomic_DNA"/>
</dbReference>
<evidence type="ECO:0000256" key="9">
    <source>
        <dbReference type="SAM" id="Phobius"/>
    </source>
</evidence>
<keyword evidence="4 9" id="KW-1133">Transmembrane helix</keyword>
<dbReference type="KEGG" id="sera:Ser39006_009140"/>
<dbReference type="GO" id="GO:0005886">
    <property type="term" value="C:plasma membrane"/>
    <property type="evidence" value="ECO:0007669"/>
    <property type="project" value="UniProtKB-SubCell"/>
</dbReference>
<dbReference type="STRING" id="104623.Ser39006_03633"/>
<dbReference type="Gene3D" id="1.25.40.10">
    <property type="entry name" value="Tetratricopeptide repeat domain"/>
    <property type="match status" value="1"/>
</dbReference>
<keyword evidence="5 9" id="KW-0472">Membrane</keyword>
<name>A0A2I5T5V6_SERS3</name>
<evidence type="ECO:0000313" key="11">
    <source>
        <dbReference type="EMBL" id="AUG99952.1"/>
    </source>
</evidence>
<organism evidence="12 13">
    <name type="scientific">Serratia sp. (strain ATCC 39006)</name>
    <name type="common">Prodigiosinella confusarubida</name>
    <dbReference type="NCBI Taxonomy" id="104623"/>
    <lineage>
        <taxon>Bacteria</taxon>
        <taxon>Pseudomonadati</taxon>
        <taxon>Pseudomonadota</taxon>
        <taxon>Gammaproteobacteria</taxon>
        <taxon>Enterobacterales</taxon>
        <taxon>Pectobacteriaceae</taxon>
        <taxon>Prodigiosinella</taxon>
    </lineage>
</organism>
<dbReference type="EMBL" id="CP025084">
    <property type="protein sequence ID" value="AUH04272.1"/>
    <property type="molecule type" value="Genomic_DNA"/>
</dbReference>
<comment type="similarity">
    <text evidence="7">Belongs to the YfgM family.</text>
</comment>
<evidence type="ECO:0000256" key="2">
    <source>
        <dbReference type="ARBA" id="ARBA00022475"/>
    </source>
</evidence>
<dbReference type="InterPro" id="IPR011990">
    <property type="entry name" value="TPR-like_helical_dom_sf"/>
</dbReference>
<keyword evidence="2" id="KW-1003">Cell membrane</keyword>
<dbReference type="OrthoDB" id="9789675at2"/>
<dbReference type="PANTHER" id="PTHR38035:SF1">
    <property type="entry name" value="ANCILLARY SECYEG TRANSLOCON SUBUNIT"/>
    <property type="match status" value="1"/>
</dbReference>
<dbReference type="SUPFAM" id="SSF48452">
    <property type="entry name" value="TPR-like"/>
    <property type="match status" value="1"/>
</dbReference>
<dbReference type="PANTHER" id="PTHR38035">
    <property type="entry name" value="UPF0070 PROTEIN YFGM"/>
    <property type="match status" value="1"/>
</dbReference>
<keyword evidence="13" id="KW-1185">Reference proteome</keyword>
<evidence type="ECO:0000259" key="10">
    <source>
        <dbReference type="Pfam" id="PF09976"/>
    </source>
</evidence>
<comment type="subcellular location">
    <subcellularLocation>
        <location evidence="1">Cell membrane</location>
        <topology evidence="1">Single-pass type II membrane protein</topology>
    </subcellularLocation>
</comment>
<sequence length="206" mass="22398">MEVYTTENEQVEVVRRFFAENGKALVVGIVLGIGALAGWRFWQSHQDGNAMATSAAYQHVSDMLTAGKSDAVAAVEKFSADNSNNYGALASLELAHHFVEQKDFAKADQQLKQAQGQTKDDDLKALVNLRLARIQLQENKANEALKTLDMIKQTGWEALAADVRGDALASKGDNKGARDAYNKGMAANPPQALQSLLRLKLNNLPS</sequence>
<dbReference type="GO" id="GO:0044877">
    <property type="term" value="F:protein-containing complex binding"/>
    <property type="evidence" value="ECO:0007669"/>
    <property type="project" value="InterPro"/>
</dbReference>
<dbReference type="Proteomes" id="UP000233778">
    <property type="component" value="Chromosome"/>
</dbReference>
<protein>
    <recommendedName>
        <fullName evidence="8">Ancillary SecYEG translocon subunit</fullName>
    </recommendedName>
</protein>
<keyword evidence="6" id="KW-0143">Chaperone</keyword>
<dbReference type="InterPro" id="IPR018704">
    <property type="entry name" value="SecYEG/CpoB_TPR"/>
</dbReference>
<dbReference type="KEGG" id="serq:CWC46_09135"/>
<dbReference type="Proteomes" id="UP000017700">
    <property type="component" value="Chromosome"/>
</dbReference>
<evidence type="ECO:0000256" key="3">
    <source>
        <dbReference type="ARBA" id="ARBA00022692"/>
    </source>
</evidence>
<evidence type="ECO:0000256" key="6">
    <source>
        <dbReference type="ARBA" id="ARBA00023186"/>
    </source>
</evidence>
<evidence type="ECO:0000256" key="1">
    <source>
        <dbReference type="ARBA" id="ARBA00004401"/>
    </source>
</evidence>
<reference evidence="12 13" key="1">
    <citation type="journal article" date="2013" name="Genome Announc.">
        <title>Draft genome sequence of Serratia sp. strain ATCC 39006, a model bacterium for analysis of the biosynthesis and regulation of prodigiosin, a carbapenem, and gas vesicles.</title>
        <authorList>
            <person name="Fineran P.C."/>
            <person name="Iglesias Cans M.C."/>
            <person name="Ramsay J.P."/>
            <person name="Wilf N.M."/>
            <person name="Cossyleon D."/>
            <person name="McNeil M.B."/>
            <person name="Williamson N.R."/>
            <person name="Monson R.E."/>
            <person name="Becher S.A."/>
            <person name="Stanton J.A."/>
            <person name="Brugger K."/>
            <person name="Brown S.D."/>
            <person name="Salmond G.P."/>
        </authorList>
    </citation>
    <scope>NUCLEOTIDE SEQUENCE [LARGE SCALE GENOMIC DNA]</scope>
    <source>
        <strain evidence="12">ATCC 39006</strain>
        <strain evidence="13">ATCC 39006 / SC 11482</strain>
    </source>
</reference>
<gene>
    <name evidence="11" type="ORF">CWC46_09135</name>
    <name evidence="12" type="ORF">Ser39006_009140</name>
</gene>
<dbReference type="InterPro" id="IPR026039">
    <property type="entry name" value="YfgM"/>
</dbReference>
<dbReference type="PIRSF" id="PIRSF006170">
    <property type="entry name" value="YfgM"/>
    <property type="match status" value="1"/>
</dbReference>
<evidence type="ECO:0000313" key="14">
    <source>
        <dbReference type="Proteomes" id="UP000233778"/>
    </source>
</evidence>
<evidence type="ECO:0000256" key="8">
    <source>
        <dbReference type="ARBA" id="ARBA00024235"/>
    </source>
</evidence>
<evidence type="ECO:0000256" key="4">
    <source>
        <dbReference type="ARBA" id="ARBA00022989"/>
    </source>
</evidence>
<feature type="transmembrane region" description="Helical" evidence="9">
    <location>
        <begin position="24"/>
        <end position="42"/>
    </location>
</feature>
<dbReference type="Pfam" id="PF09976">
    <property type="entry name" value="TPR_21"/>
    <property type="match status" value="1"/>
</dbReference>
<accession>A0A2I5T5V6</accession>
<keyword evidence="3 9" id="KW-0812">Transmembrane</keyword>
<reference evidence="11 14" key="3">
    <citation type="submission" date="2017-11" db="EMBL/GenBank/DDBJ databases">
        <title>Complete genome sequence of Serratia sp. ATCC 39006 LacA.</title>
        <authorList>
            <person name="Hampton H.G."/>
            <person name="Jackson S.A."/>
            <person name="Jauregui R."/>
            <person name="Poulter G.T.M."/>
            <person name="Salmond G.P.C."/>
            <person name="Fineran P.C."/>
        </authorList>
    </citation>
    <scope>NUCLEOTIDE SEQUENCE [LARGE SCALE GENOMIC DNA]</scope>
    <source>
        <strain evidence="11 14">ATCC 39006</strain>
    </source>
</reference>
<dbReference type="AlphaFoldDB" id="A0A2I5T5V6"/>
<reference evidence="12" key="4">
    <citation type="submission" date="2017-11" db="EMBL/GenBank/DDBJ databases">
        <title>Complete genome sequence of Serratia sp. ATCC 39006.</title>
        <authorList>
            <person name="Hampton H.G."/>
            <person name="Jackson S.A."/>
            <person name="Jauregui R."/>
            <person name="Poulter G.T.M."/>
            <person name="Salmond G.P.C."/>
            <person name="Fineran P.C."/>
        </authorList>
    </citation>
    <scope>NUCLEOTIDE SEQUENCE</scope>
    <source>
        <strain evidence="12">ATCC 39006</strain>
    </source>
</reference>
<reference evidence="12" key="2">
    <citation type="submission" date="2013-09" db="EMBL/GenBank/DDBJ databases">
        <authorList>
            <person name="Wang G."/>
            <person name="Yang Y."/>
            <person name="Su Y."/>
        </authorList>
    </citation>
    <scope>NUCLEOTIDE SEQUENCE</scope>
    <source>
        <strain evidence="12">ATCC 39006</strain>
    </source>
</reference>
<evidence type="ECO:0000256" key="5">
    <source>
        <dbReference type="ARBA" id="ARBA00023136"/>
    </source>
</evidence>
<evidence type="ECO:0000313" key="12">
    <source>
        <dbReference type="EMBL" id="AUH04272.1"/>
    </source>
</evidence>
<dbReference type="RefSeq" id="WP_021016894.1">
    <property type="nucleotide sequence ID" value="NZ_CP025084.1"/>
</dbReference>
<evidence type="ECO:0000256" key="7">
    <source>
        <dbReference type="ARBA" id="ARBA00024197"/>
    </source>
</evidence>
<feature type="domain" description="Ancillary SecYEG translocon subunit/Cell division coordinator CpoB TPR" evidence="10">
    <location>
        <begin position="15"/>
        <end position="205"/>
    </location>
</feature>